<keyword evidence="1" id="KW-0472">Membrane</keyword>
<feature type="transmembrane region" description="Helical" evidence="1">
    <location>
        <begin position="21"/>
        <end position="42"/>
    </location>
</feature>
<dbReference type="InterPro" id="IPR012495">
    <property type="entry name" value="TadE-like_dom"/>
</dbReference>
<proteinExistence type="predicted"/>
<dbReference type="EMBL" id="BMKW01000003">
    <property type="protein sequence ID" value="GGJ08790.1"/>
    <property type="molecule type" value="Genomic_DNA"/>
</dbReference>
<sequence>MIRRALRSVLRDRGGVAALEFVIVLPVLALIMIATADLGNALQQSIRLETAARAGAQYALSYPSDVTGITDQVRNSLIGWPAGSDITIGTPTLRCFCPGNASVTCANEDACPDTTQQFITVSVTRPHAPLLITQFTTLQGRAEVRLR</sequence>
<accession>A0A917NKU7</accession>
<organism evidence="3 4">
    <name type="scientific">Neoroseomonas lacus</name>
    <dbReference type="NCBI Taxonomy" id="287609"/>
    <lineage>
        <taxon>Bacteria</taxon>
        <taxon>Pseudomonadati</taxon>
        <taxon>Pseudomonadota</taxon>
        <taxon>Alphaproteobacteria</taxon>
        <taxon>Acetobacterales</taxon>
        <taxon>Acetobacteraceae</taxon>
        <taxon>Neoroseomonas</taxon>
    </lineage>
</organism>
<dbReference type="Pfam" id="PF07811">
    <property type="entry name" value="TadE"/>
    <property type="match status" value="1"/>
</dbReference>
<reference evidence="3" key="2">
    <citation type="submission" date="2020-09" db="EMBL/GenBank/DDBJ databases">
        <authorList>
            <person name="Sun Q."/>
            <person name="Zhou Y."/>
        </authorList>
    </citation>
    <scope>NUCLEOTIDE SEQUENCE</scope>
    <source>
        <strain evidence="3">CGMCC 1.3617</strain>
    </source>
</reference>
<feature type="domain" description="TadE-like" evidence="2">
    <location>
        <begin position="15"/>
        <end position="56"/>
    </location>
</feature>
<keyword evidence="1" id="KW-0812">Transmembrane</keyword>
<evidence type="ECO:0000256" key="1">
    <source>
        <dbReference type="SAM" id="Phobius"/>
    </source>
</evidence>
<keyword evidence="1" id="KW-1133">Transmembrane helix</keyword>
<comment type="caution">
    <text evidence="3">The sequence shown here is derived from an EMBL/GenBank/DDBJ whole genome shotgun (WGS) entry which is preliminary data.</text>
</comment>
<reference evidence="3" key="1">
    <citation type="journal article" date="2014" name="Int. J. Syst. Evol. Microbiol.">
        <title>Complete genome sequence of Corynebacterium casei LMG S-19264T (=DSM 44701T), isolated from a smear-ripened cheese.</title>
        <authorList>
            <consortium name="US DOE Joint Genome Institute (JGI-PGF)"/>
            <person name="Walter F."/>
            <person name="Albersmeier A."/>
            <person name="Kalinowski J."/>
            <person name="Ruckert C."/>
        </authorList>
    </citation>
    <scope>NUCLEOTIDE SEQUENCE</scope>
    <source>
        <strain evidence="3">CGMCC 1.3617</strain>
    </source>
</reference>
<evidence type="ECO:0000313" key="3">
    <source>
        <dbReference type="EMBL" id="GGJ08790.1"/>
    </source>
</evidence>
<evidence type="ECO:0000313" key="4">
    <source>
        <dbReference type="Proteomes" id="UP000661507"/>
    </source>
</evidence>
<dbReference type="RefSeq" id="WP_188966293.1">
    <property type="nucleotide sequence ID" value="NZ_BMKW01000003.1"/>
</dbReference>
<name>A0A917NKU7_9PROT</name>
<keyword evidence="4" id="KW-1185">Reference proteome</keyword>
<dbReference type="AlphaFoldDB" id="A0A917NKU7"/>
<protein>
    <recommendedName>
        <fullName evidence="2">TadE-like domain-containing protein</fullName>
    </recommendedName>
</protein>
<dbReference type="Proteomes" id="UP000661507">
    <property type="component" value="Unassembled WGS sequence"/>
</dbReference>
<gene>
    <name evidence="3" type="ORF">GCM10011320_14670</name>
</gene>
<evidence type="ECO:0000259" key="2">
    <source>
        <dbReference type="Pfam" id="PF07811"/>
    </source>
</evidence>